<keyword evidence="2" id="KW-0479">Metal-binding</keyword>
<dbReference type="InterPro" id="IPR051565">
    <property type="entry name" value="Sal_C2H2-zinc-finger"/>
</dbReference>
<dbReference type="CTD" id="20251494"/>
<dbReference type="GO" id="GO:0000981">
    <property type="term" value="F:DNA-binding transcription factor activity, RNA polymerase II-specific"/>
    <property type="evidence" value="ECO:0007669"/>
    <property type="project" value="TreeGrafter"/>
</dbReference>
<dbReference type="GO" id="GO:0005634">
    <property type="term" value="C:nucleus"/>
    <property type="evidence" value="ECO:0007669"/>
    <property type="project" value="UniProtKB-SubCell"/>
</dbReference>
<dbReference type="FunFam" id="3.30.160.60:FF:001177">
    <property type="entry name" value="Zinc finger protein 33A"/>
    <property type="match status" value="1"/>
</dbReference>
<evidence type="ECO:0000256" key="8">
    <source>
        <dbReference type="ARBA" id="ARBA00023242"/>
    </source>
</evidence>
<proteinExistence type="inferred from homology"/>
<evidence type="ECO:0000256" key="1">
    <source>
        <dbReference type="ARBA" id="ARBA00004123"/>
    </source>
</evidence>
<feature type="domain" description="C2H2-type" evidence="11">
    <location>
        <begin position="29"/>
        <end position="56"/>
    </location>
</feature>
<dbReference type="PANTHER" id="PTHR23233:SF88">
    <property type="entry name" value="ZINC FINGER PROTEIN 721 ISOFORM X5"/>
    <property type="match status" value="1"/>
</dbReference>
<dbReference type="SMART" id="SM00355">
    <property type="entry name" value="ZnF_C2H2"/>
    <property type="match status" value="3"/>
</dbReference>
<dbReference type="InterPro" id="IPR036236">
    <property type="entry name" value="Znf_C2H2_sf"/>
</dbReference>
<feature type="non-terminal residue" evidence="12">
    <location>
        <position position="83"/>
    </location>
</feature>
<dbReference type="OMA" id="HTSEKHS"/>
<dbReference type="EMBL" id="KB201262">
    <property type="protein sequence ID" value="ESO98436.1"/>
    <property type="molecule type" value="Genomic_DNA"/>
</dbReference>
<accession>V4AXU4</accession>
<dbReference type="GO" id="GO:0000978">
    <property type="term" value="F:RNA polymerase II cis-regulatory region sequence-specific DNA binding"/>
    <property type="evidence" value="ECO:0007669"/>
    <property type="project" value="TreeGrafter"/>
</dbReference>
<reference evidence="12 13" key="1">
    <citation type="journal article" date="2013" name="Nature">
        <title>Insights into bilaterian evolution from three spiralian genomes.</title>
        <authorList>
            <person name="Simakov O."/>
            <person name="Marletaz F."/>
            <person name="Cho S.J."/>
            <person name="Edsinger-Gonzales E."/>
            <person name="Havlak P."/>
            <person name="Hellsten U."/>
            <person name="Kuo D.H."/>
            <person name="Larsson T."/>
            <person name="Lv J."/>
            <person name="Arendt D."/>
            <person name="Savage R."/>
            <person name="Osoegawa K."/>
            <person name="de Jong P."/>
            <person name="Grimwood J."/>
            <person name="Chapman J.A."/>
            <person name="Shapiro H."/>
            <person name="Aerts A."/>
            <person name="Otillar R.P."/>
            <person name="Terry A.Y."/>
            <person name="Boore J.L."/>
            <person name="Grigoriev I.V."/>
            <person name="Lindberg D.R."/>
            <person name="Seaver E.C."/>
            <person name="Weisblat D.A."/>
            <person name="Putnam N.H."/>
            <person name="Rokhsar D.S."/>
        </authorList>
    </citation>
    <scope>NUCLEOTIDE SEQUENCE [LARGE SCALE GENOMIC DNA]</scope>
</reference>
<dbReference type="PROSITE" id="PS00028">
    <property type="entry name" value="ZINC_FINGER_C2H2_1"/>
    <property type="match status" value="1"/>
</dbReference>
<dbReference type="OrthoDB" id="6249959at2759"/>
<name>V4AXU4_LOTGI</name>
<dbReference type="STRING" id="225164.V4AXU4"/>
<keyword evidence="4 10" id="KW-0863">Zinc-finger</keyword>
<dbReference type="AlphaFoldDB" id="V4AXU4"/>
<keyword evidence="7" id="KW-0804">Transcription</keyword>
<keyword evidence="13" id="KW-1185">Reference proteome</keyword>
<dbReference type="Pfam" id="PF13912">
    <property type="entry name" value="zf-C2H2_6"/>
    <property type="match status" value="1"/>
</dbReference>
<dbReference type="SUPFAM" id="SSF57667">
    <property type="entry name" value="beta-beta-alpha zinc fingers"/>
    <property type="match status" value="2"/>
</dbReference>
<protein>
    <recommendedName>
        <fullName evidence="11">C2H2-type domain-containing protein</fullName>
    </recommendedName>
</protein>
<evidence type="ECO:0000256" key="7">
    <source>
        <dbReference type="ARBA" id="ARBA00023163"/>
    </source>
</evidence>
<evidence type="ECO:0000256" key="10">
    <source>
        <dbReference type="PROSITE-ProRule" id="PRU00042"/>
    </source>
</evidence>
<dbReference type="Proteomes" id="UP000030746">
    <property type="component" value="Unassembled WGS sequence"/>
</dbReference>
<dbReference type="HOGENOM" id="CLU_002678_42_18_1"/>
<evidence type="ECO:0000256" key="3">
    <source>
        <dbReference type="ARBA" id="ARBA00022737"/>
    </source>
</evidence>
<comment type="similarity">
    <text evidence="9">Belongs to the sal C2H2-type zinc-finger protein family.</text>
</comment>
<evidence type="ECO:0000256" key="4">
    <source>
        <dbReference type="ARBA" id="ARBA00022771"/>
    </source>
</evidence>
<dbReference type="PROSITE" id="PS50157">
    <property type="entry name" value="ZINC_FINGER_C2H2_2"/>
    <property type="match status" value="3"/>
</dbReference>
<evidence type="ECO:0000313" key="13">
    <source>
        <dbReference type="Proteomes" id="UP000030746"/>
    </source>
</evidence>
<evidence type="ECO:0000313" key="12">
    <source>
        <dbReference type="EMBL" id="ESO98436.1"/>
    </source>
</evidence>
<keyword evidence="6" id="KW-0805">Transcription regulation</keyword>
<evidence type="ECO:0000256" key="9">
    <source>
        <dbReference type="ARBA" id="ARBA00038474"/>
    </source>
</evidence>
<sequence length="83" mass="9503">CRVCAETLPSFVQLENHYRTHPDSGQKPYVCGECGKQFGHRSNLNTHIKLHTGDRPYLCEFCGKQDSDIGNLFKHMKVHEADK</sequence>
<feature type="domain" description="C2H2-type" evidence="11">
    <location>
        <begin position="1"/>
        <end position="28"/>
    </location>
</feature>
<comment type="subcellular location">
    <subcellularLocation>
        <location evidence="1">Nucleus</location>
    </subcellularLocation>
</comment>
<dbReference type="Pfam" id="PF00096">
    <property type="entry name" value="zf-C2H2"/>
    <property type="match status" value="1"/>
</dbReference>
<gene>
    <name evidence="12" type="ORF">LOTGIDRAFT_59180</name>
</gene>
<evidence type="ECO:0000256" key="5">
    <source>
        <dbReference type="ARBA" id="ARBA00022833"/>
    </source>
</evidence>
<feature type="domain" description="C2H2-type" evidence="11">
    <location>
        <begin position="57"/>
        <end position="83"/>
    </location>
</feature>
<dbReference type="RefSeq" id="XP_009050859.1">
    <property type="nucleotide sequence ID" value="XM_009052611.1"/>
</dbReference>
<evidence type="ECO:0000259" key="11">
    <source>
        <dbReference type="PROSITE" id="PS50157"/>
    </source>
</evidence>
<keyword evidence="8" id="KW-0539">Nucleus</keyword>
<dbReference type="PANTHER" id="PTHR23233">
    <property type="entry name" value="SAL-LIKE PROTEIN"/>
    <property type="match status" value="1"/>
</dbReference>
<organism evidence="12 13">
    <name type="scientific">Lottia gigantea</name>
    <name type="common">Giant owl limpet</name>
    <dbReference type="NCBI Taxonomy" id="225164"/>
    <lineage>
        <taxon>Eukaryota</taxon>
        <taxon>Metazoa</taxon>
        <taxon>Spiralia</taxon>
        <taxon>Lophotrochozoa</taxon>
        <taxon>Mollusca</taxon>
        <taxon>Gastropoda</taxon>
        <taxon>Patellogastropoda</taxon>
        <taxon>Lottioidea</taxon>
        <taxon>Lottiidae</taxon>
        <taxon>Lottia</taxon>
    </lineage>
</organism>
<dbReference type="InterPro" id="IPR013087">
    <property type="entry name" value="Znf_C2H2_type"/>
</dbReference>
<dbReference type="GO" id="GO:0008270">
    <property type="term" value="F:zinc ion binding"/>
    <property type="evidence" value="ECO:0007669"/>
    <property type="project" value="UniProtKB-KW"/>
</dbReference>
<dbReference type="Gene3D" id="3.30.160.60">
    <property type="entry name" value="Classic Zinc Finger"/>
    <property type="match status" value="2"/>
</dbReference>
<dbReference type="GeneID" id="20251494"/>
<feature type="non-terminal residue" evidence="12">
    <location>
        <position position="1"/>
    </location>
</feature>
<dbReference type="FunFam" id="3.30.160.60:FF:000100">
    <property type="entry name" value="Zinc finger 45-like"/>
    <property type="match status" value="1"/>
</dbReference>
<evidence type="ECO:0000256" key="6">
    <source>
        <dbReference type="ARBA" id="ARBA00023015"/>
    </source>
</evidence>
<dbReference type="KEGG" id="lgi:LOTGIDRAFT_59180"/>
<evidence type="ECO:0000256" key="2">
    <source>
        <dbReference type="ARBA" id="ARBA00022723"/>
    </source>
</evidence>
<keyword evidence="5" id="KW-0862">Zinc</keyword>
<keyword evidence="3" id="KW-0677">Repeat</keyword>